<evidence type="ECO:0000313" key="2">
    <source>
        <dbReference type="EMBL" id="HHM02214.1"/>
    </source>
</evidence>
<dbReference type="AlphaFoldDB" id="A0A7V5VF91"/>
<dbReference type="InterPro" id="IPR025965">
    <property type="entry name" value="FlgD/Vpr_Ig-like"/>
</dbReference>
<dbReference type="Pfam" id="PF13860">
    <property type="entry name" value="FlgD_ig"/>
    <property type="match status" value="1"/>
</dbReference>
<sequence>MDVRIRVKTLNPLIPGSRGWGFWKSEGVPVTINQAVWFMEQQPDPSHSWAASEDWWRARTHRTVDPAYDFSTDLDGSNGSPHNIDNMQWHYYRIVRNGRNNYDHYVDGVLIQSITPADFPDGKILNEDYSFNCWNDNLVYHSTTNALSGNDTIEVYANGWIDTTEFVVDFIEIRSGNYNPSKSYSPIGAIALREVVNEIDNGISDGNFKGPYTFNAVDGKTVILATGKAEELDSYDVADEMKMILNSTDFGYNTSRSWDGVVDAGTPKTIVIDTNLTTGSHTLEFQSISTPILYDATVLSSANGSIVLNQDVNSSAPSGSNNTLWQSFNFTAEAGDVIIYISGSADEEPGWNHQNASIDSTDDDELRLELDGYDFGWGSDSASFVGNTLFGDFKTICIRRSVSSGSHTLNLYANETPYVNKVLIYAANGDVALPVQLTSFSAEKDERGTVVRWQVASEIQNAGFNLYRAVSAPGAEPGDGNYIKINDKRIPGRGTASTSREYSFMDEYMPAPGEVVWYKLEDVSYDGRVTVHGPISIRNTLLPQRFELEQNYPNPFNPSTSIPFSLNGEEAIVAEIYDVRGRRVRVLSRARFPAGSHILIWNGLDDRGGYLPSGIYYLKMQAGDQTRAIKLTFLR</sequence>
<name>A0A7V5VF91_CALAY</name>
<dbReference type="NCBIfam" id="TIGR04183">
    <property type="entry name" value="Por_Secre_tail"/>
    <property type="match status" value="1"/>
</dbReference>
<feature type="domain" description="FlgD/Vpr Ig-like" evidence="1">
    <location>
        <begin position="571"/>
        <end position="623"/>
    </location>
</feature>
<dbReference type="EMBL" id="DRLI01000165">
    <property type="protein sequence ID" value="HHM02214.1"/>
    <property type="molecule type" value="Genomic_DNA"/>
</dbReference>
<comment type="caution">
    <text evidence="2">The sequence shown here is derived from an EMBL/GenBank/DDBJ whole genome shotgun (WGS) entry which is preliminary data.</text>
</comment>
<organism evidence="2">
    <name type="scientific">Caldithrix abyssi</name>
    <dbReference type="NCBI Taxonomy" id="187145"/>
    <lineage>
        <taxon>Bacteria</taxon>
        <taxon>Pseudomonadati</taxon>
        <taxon>Calditrichota</taxon>
        <taxon>Calditrichia</taxon>
        <taxon>Calditrichales</taxon>
        <taxon>Calditrichaceae</taxon>
        <taxon>Caldithrix</taxon>
    </lineage>
</organism>
<gene>
    <name evidence="2" type="ORF">ENJ15_04320</name>
</gene>
<dbReference type="Gene3D" id="2.60.40.4070">
    <property type="match status" value="1"/>
</dbReference>
<evidence type="ECO:0000259" key="1">
    <source>
        <dbReference type="Pfam" id="PF13860"/>
    </source>
</evidence>
<dbReference type="InterPro" id="IPR026444">
    <property type="entry name" value="Secre_tail"/>
</dbReference>
<reference evidence="2" key="1">
    <citation type="journal article" date="2020" name="mSystems">
        <title>Genome- and Community-Level Interaction Insights into Carbon Utilization and Element Cycling Functions of Hydrothermarchaeota in Hydrothermal Sediment.</title>
        <authorList>
            <person name="Zhou Z."/>
            <person name="Liu Y."/>
            <person name="Xu W."/>
            <person name="Pan J."/>
            <person name="Luo Z.H."/>
            <person name="Li M."/>
        </authorList>
    </citation>
    <scope>NUCLEOTIDE SEQUENCE [LARGE SCALE GENOMIC DNA]</scope>
    <source>
        <strain evidence="2">HyVt-460</strain>
    </source>
</reference>
<dbReference type="Proteomes" id="UP000885771">
    <property type="component" value="Unassembled WGS sequence"/>
</dbReference>
<accession>A0A7V5VF91</accession>
<proteinExistence type="predicted"/>
<protein>
    <submittedName>
        <fullName evidence="2">T9SS type A sorting domain-containing protein</fullName>
    </submittedName>
</protein>